<reference evidence="10 11" key="1">
    <citation type="journal article" date="2021" name="Sci. Rep.">
        <title>Genome sequencing of the multicellular alga Astrephomene provides insights into convergent evolution of germ-soma differentiation.</title>
        <authorList>
            <person name="Yamashita S."/>
            <person name="Yamamoto K."/>
            <person name="Matsuzaki R."/>
            <person name="Suzuki S."/>
            <person name="Yamaguchi H."/>
            <person name="Hirooka S."/>
            <person name="Minakuchi Y."/>
            <person name="Miyagishima S."/>
            <person name="Kawachi M."/>
            <person name="Toyoda A."/>
            <person name="Nozaki H."/>
        </authorList>
    </citation>
    <scope>NUCLEOTIDE SEQUENCE [LARGE SCALE GENOMIC DNA]</scope>
    <source>
        <strain evidence="10 11">NIES-4017</strain>
    </source>
</reference>
<keyword evidence="11" id="KW-1185">Reference proteome</keyword>
<dbReference type="InterPro" id="IPR011990">
    <property type="entry name" value="TPR-like_helical_dom_sf"/>
</dbReference>
<evidence type="ECO:0000256" key="3">
    <source>
        <dbReference type="ARBA" id="ARBA00022448"/>
    </source>
</evidence>
<dbReference type="Pfam" id="PF14938">
    <property type="entry name" value="SNAP"/>
    <property type="match status" value="1"/>
</dbReference>
<protein>
    <recommendedName>
        <fullName evidence="7">Gamma-soluble NSF attachment protein</fullName>
    </recommendedName>
    <alternativeName>
        <fullName evidence="8">N-ethylmaleimide-sensitive factor attachment protein gamma</fullName>
    </alternativeName>
</protein>
<gene>
    <name evidence="10" type="ORF">Agub_g6785</name>
</gene>
<dbReference type="GO" id="GO:0031201">
    <property type="term" value="C:SNARE complex"/>
    <property type="evidence" value="ECO:0007669"/>
    <property type="project" value="TreeGrafter"/>
</dbReference>
<dbReference type="SUPFAM" id="SSF48452">
    <property type="entry name" value="TPR-like"/>
    <property type="match status" value="2"/>
</dbReference>
<keyword evidence="3" id="KW-0813">Transport</keyword>
<dbReference type="Gene3D" id="1.25.40.10">
    <property type="entry name" value="Tetratricopeptide repeat domain"/>
    <property type="match status" value="2"/>
</dbReference>
<feature type="region of interest" description="Disordered" evidence="9">
    <location>
        <begin position="101"/>
        <end position="140"/>
    </location>
</feature>
<evidence type="ECO:0000256" key="8">
    <source>
        <dbReference type="ARBA" id="ARBA00042485"/>
    </source>
</evidence>
<accession>A0AAD3HL68</accession>
<organism evidence="10 11">
    <name type="scientific">Astrephomene gubernaculifera</name>
    <dbReference type="NCBI Taxonomy" id="47775"/>
    <lineage>
        <taxon>Eukaryota</taxon>
        <taxon>Viridiplantae</taxon>
        <taxon>Chlorophyta</taxon>
        <taxon>core chlorophytes</taxon>
        <taxon>Chlorophyceae</taxon>
        <taxon>CS clade</taxon>
        <taxon>Chlamydomonadales</taxon>
        <taxon>Astrephomenaceae</taxon>
        <taxon>Astrephomene</taxon>
    </lineage>
</organism>
<feature type="region of interest" description="Disordered" evidence="9">
    <location>
        <begin position="373"/>
        <end position="394"/>
    </location>
</feature>
<keyword evidence="6" id="KW-0472">Membrane</keyword>
<dbReference type="GO" id="GO:0005483">
    <property type="term" value="F:soluble NSF attachment protein activity"/>
    <property type="evidence" value="ECO:0007669"/>
    <property type="project" value="TreeGrafter"/>
</dbReference>
<evidence type="ECO:0000256" key="2">
    <source>
        <dbReference type="ARBA" id="ARBA00010050"/>
    </source>
</evidence>
<dbReference type="GO" id="GO:0005774">
    <property type="term" value="C:vacuolar membrane"/>
    <property type="evidence" value="ECO:0007669"/>
    <property type="project" value="TreeGrafter"/>
</dbReference>
<proteinExistence type="inferred from homology"/>
<keyword evidence="5" id="KW-0653">Protein transport</keyword>
<evidence type="ECO:0000256" key="1">
    <source>
        <dbReference type="ARBA" id="ARBA00004170"/>
    </source>
</evidence>
<evidence type="ECO:0000256" key="7">
    <source>
        <dbReference type="ARBA" id="ARBA00040047"/>
    </source>
</evidence>
<dbReference type="GO" id="GO:0019905">
    <property type="term" value="F:syntaxin binding"/>
    <property type="evidence" value="ECO:0007669"/>
    <property type="project" value="TreeGrafter"/>
</dbReference>
<dbReference type="GO" id="GO:0006886">
    <property type="term" value="P:intracellular protein transport"/>
    <property type="evidence" value="ECO:0007669"/>
    <property type="project" value="InterPro"/>
</dbReference>
<evidence type="ECO:0000256" key="5">
    <source>
        <dbReference type="ARBA" id="ARBA00022927"/>
    </source>
</evidence>
<feature type="compositionally biased region" description="Acidic residues" evidence="9">
    <location>
        <begin position="106"/>
        <end position="123"/>
    </location>
</feature>
<keyword evidence="4" id="KW-0931">ER-Golgi transport</keyword>
<dbReference type="Proteomes" id="UP001054857">
    <property type="component" value="Unassembled WGS sequence"/>
</dbReference>
<dbReference type="AlphaFoldDB" id="A0AAD3HL68"/>
<sequence length="394" mass="42051">MSLSFSKDKLASMEKEAKELLKKAKGLTAPSLLELRFKPDWESAAPLLDRAALLYKQCGNLVKAIECYERAAHAQERLQSPWHAAKHYEVIAELSRQRGGARGADIADDGDDDVTGEGAEEGGEGGGDGKGKKKKKGGGSSGAAAVAKAVGRAAVAARGDRGGGGGVVGGEGLCDTARYFKMAADQYLEAGKATAAGEVLARAARSLEESAPGDALRLHFDALDVYESGEREAYATDAFRAAAAFLVKQGRWEEAVGVLMRFGAVCEKVGIRHSQCKAYLGAVVVWLWAGDAERAWHTFQDAMAVEAFASSEEAFAADALFEAFRTADVATITAAVSSRSHFKQLDHQIARLATRLPAPHARLRRMARKLNRLMVDPDPEEEEDGEGGGEEELL</sequence>
<comment type="caution">
    <text evidence="10">The sequence shown here is derived from an EMBL/GenBank/DDBJ whole genome shotgun (WGS) entry which is preliminary data.</text>
</comment>
<name>A0AAD3HL68_9CHLO</name>
<evidence type="ECO:0000313" key="10">
    <source>
        <dbReference type="EMBL" id="GFR45409.1"/>
    </source>
</evidence>
<dbReference type="PANTHER" id="PTHR13768:SF2">
    <property type="entry name" value="GAMMA-SOLUBLE NSF ATTACHMENT PROTEIN"/>
    <property type="match status" value="1"/>
</dbReference>
<feature type="compositionally biased region" description="Acidic residues" evidence="9">
    <location>
        <begin position="377"/>
        <end position="394"/>
    </location>
</feature>
<evidence type="ECO:0000256" key="4">
    <source>
        <dbReference type="ARBA" id="ARBA00022892"/>
    </source>
</evidence>
<dbReference type="GO" id="GO:0016192">
    <property type="term" value="P:vesicle-mediated transport"/>
    <property type="evidence" value="ECO:0007669"/>
    <property type="project" value="UniProtKB-KW"/>
</dbReference>
<evidence type="ECO:0000313" key="11">
    <source>
        <dbReference type="Proteomes" id="UP001054857"/>
    </source>
</evidence>
<comment type="subcellular location">
    <subcellularLocation>
        <location evidence="1">Membrane</location>
        <topology evidence="1">Peripheral membrane protein</topology>
    </subcellularLocation>
</comment>
<dbReference type="PANTHER" id="PTHR13768">
    <property type="entry name" value="SOLUBLE NSF ATTACHMENT PROTEIN SNAP"/>
    <property type="match status" value="1"/>
</dbReference>
<evidence type="ECO:0000256" key="6">
    <source>
        <dbReference type="ARBA" id="ARBA00023136"/>
    </source>
</evidence>
<comment type="similarity">
    <text evidence="2">Belongs to the SNAP family.</text>
</comment>
<evidence type="ECO:0000256" key="9">
    <source>
        <dbReference type="SAM" id="MobiDB-lite"/>
    </source>
</evidence>
<dbReference type="EMBL" id="BMAR01000010">
    <property type="protein sequence ID" value="GFR45409.1"/>
    <property type="molecule type" value="Genomic_DNA"/>
</dbReference>
<dbReference type="InterPro" id="IPR000744">
    <property type="entry name" value="NSF_attach"/>
</dbReference>